<sequence length="66" mass="7675">MAVVATQLKALSAEELATVSVQAWQQVRSQLNNHQRKRVEQRKFRRFPTAYLARLETQLLQLTLPL</sequence>
<name>A0A6N8G158_9CHRO</name>
<keyword evidence="2" id="KW-1185">Reference proteome</keyword>
<reference evidence="1 2" key="1">
    <citation type="journal article" date="2019" name="Front. Microbiol.">
        <title>Genomic Features for Desiccation Tolerance and Sugar Biosynthesis in the Extremophile Gloeocapsopsis sp. UTEX B3054.</title>
        <authorList>
            <person name="Urrejola C."/>
            <person name="Alcorta J."/>
            <person name="Salas L."/>
            <person name="Vasquez M."/>
            <person name="Polz M.F."/>
            <person name="Vicuna R."/>
            <person name="Diez B."/>
        </authorList>
    </citation>
    <scope>NUCLEOTIDE SEQUENCE [LARGE SCALE GENOMIC DNA]</scope>
    <source>
        <strain evidence="1 2">1H9</strain>
    </source>
</reference>
<comment type="caution">
    <text evidence="1">The sequence shown here is derived from an EMBL/GenBank/DDBJ whole genome shotgun (WGS) entry which is preliminary data.</text>
</comment>
<dbReference type="Proteomes" id="UP000441797">
    <property type="component" value="Unassembled WGS sequence"/>
</dbReference>
<proteinExistence type="predicted"/>
<organism evidence="1 2">
    <name type="scientific">Gloeocapsopsis dulcis AAB1 = 1H9</name>
    <dbReference type="NCBI Taxonomy" id="1433147"/>
    <lineage>
        <taxon>Bacteria</taxon>
        <taxon>Bacillati</taxon>
        <taxon>Cyanobacteriota</taxon>
        <taxon>Cyanophyceae</taxon>
        <taxon>Oscillatoriophycideae</taxon>
        <taxon>Chroococcales</taxon>
        <taxon>Chroococcaceae</taxon>
        <taxon>Gloeocapsopsis</taxon>
        <taxon>Gloeocapsopsis dulcis</taxon>
    </lineage>
</organism>
<dbReference type="EMBL" id="NAPY01000059">
    <property type="protein sequence ID" value="MUL39063.1"/>
    <property type="molecule type" value="Genomic_DNA"/>
</dbReference>
<protein>
    <submittedName>
        <fullName evidence="1">Uncharacterized protein</fullName>
    </submittedName>
</protein>
<evidence type="ECO:0000313" key="2">
    <source>
        <dbReference type="Proteomes" id="UP000441797"/>
    </source>
</evidence>
<gene>
    <name evidence="1" type="ORF">BWI75_22850</name>
</gene>
<accession>A0A6N8G158</accession>
<dbReference type="AlphaFoldDB" id="A0A6N8G158"/>
<evidence type="ECO:0000313" key="1">
    <source>
        <dbReference type="EMBL" id="MUL39063.1"/>
    </source>
</evidence>